<evidence type="ECO:0008006" key="3">
    <source>
        <dbReference type="Google" id="ProtNLM"/>
    </source>
</evidence>
<evidence type="ECO:0000313" key="2">
    <source>
        <dbReference type="Proteomes" id="UP001465976"/>
    </source>
</evidence>
<sequence length="471" mass="53699">LSFPDRYRDKNARLPGSLDTRKAPWVLGQVCRSWRLLSLSTPDLWTRIDVSWKHAPKTFHTDRIQSLETVFLHQLERCGKQPLTISYRSSSRPSSDRLLQEDLLLHLYAQSSQWKHVSLKVDVVSLIPLNHNSGRFPSLQTLHVNVLDGDWTLLGGDAFRTLDDLPSLESFSMSGDTVTGVLERASQLSWKQIIRYASLETSRWYPDVEQYHQILPKLENLQTCVLDTAVSDPQGPPLQLTLHMHFLHTLVLVQPDPYKLDGVEPLLKLLALPALRVLRLPSVFNCPKTLVEFLDRSCCFLEELIILDMRHDTLHAVDDFIRILNVCSLQDLHTLGLGGVFPDSPDLRRSMLDSIFRALTFEETSEQVMLPVLRRLGIHGPGGLWMDVVLIEMLASRRRPVENRGSCQLEKLMFRNFGERSSNPLEKGLADRVVELCEDGLYCSTMWGEIDWYIIEDCDLEVGKQGSIVLG</sequence>
<name>A0ABR3FI68_9AGAR</name>
<organism evidence="1 2">
    <name type="scientific">Marasmius crinis-equi</name>
    <dbReference type="NCBI Taxonomy" id="585013"/>
    <lineage>
        <taxon>Eukaryota</taxon>
        <taxon>Fungi</taxon>
        <taxon>Dikarya</taxon>
        <taxon>Basidiomycota</taxon>
        <taxon>Agaricomycotina</taxon>
        <taxon>Agaricomycetes</taxon>
        <taxon>Agaricomycetidae</taxon>
        <taxon>Agaricales</taxon>
        <taxon>Marasmiineae</taxon>
        <taxon>Marasmiaceae</taxon>
        <taxon>Marasmius</taxon>
    </lineage>
</organism>
<accession>A0ABR3FI68</accession>
<protein>
    <recommendedName>
        <fullName evidence="3">F-box domain-containing protein</fullName>
    </recommendedName>
</protein>
<proteinExistence type="predicted"/>
<reference evidence="1 2" key="1">
    <citation type="submission" date="2024-02" db="EMBL/GenBank/DDBJ databases">
        <title>A draft genome for the cacao thread blight pathogen Marasmius crinis-equi.</title>
        <authorList>
            <person name="Cohen S.P."/>
            <person name="Baruah I.K."/>
            <person name="Amoako-Attah I."/>
            <person name="Bukari Y."/>
            <person name="Meinhardt L.W."/>
            <person name="Bailey B.A."/>
        </authorList>
    </citation>
    <scope>NUCLEOTIDE SEQUENCE [LARGE SCALE GENOMIC DNA]</scope>
    <source>
        <strain evidence="1 2">GH-76</strain>
    </source>
</reference>
<gene>
    <name evidence="1" type="ORF">V5O48_007063</name>
</gene>
<keyword evidence="2" id="KW-1185">Reference proteome</keyword>
<dbReference type="Proteomes" id="UP001465976">
    <property type="component" value="Unassembled WGS sequence"/>
</dbReference>
<feature type="non-terminal residue" evidence="1">
    <location>
        <position position="1"/>
    </location>
</feature>
<evidence type="ECO:0000313" key="1">
    <source>
        <dbReference type="EMBL" id="KAL0574891.1"/>
    </source>
</evidence>
<dbReference type="EMBL" id="JBAHYK010000354">
    <property type="protein sequence ID" value="KAL0574891.1"/>
    <property type="molecule type" value="Genomic_DNA"/>
</dbReference>
<comment type="caution">
    <text evidence="1">The sequence shown here is derived from an EMBL/GenBank/DDBJ whole genome shotgun (WGS) entry which is preliminary data.</text>
</comment>